<dbReference type="EMBL" id="PVTF01000009">
    <property type="protein sequence ID" value="PRY37789.1"/>
    <property type="molecule type" value="Genomic_DNA"/>
</dbReference>
<evidence type="ECO:0000313" key="1">
    <source>
        <dbReference type="EMBL" id="PRY37789.1"/>
    </source>
</evidence>
<dbReference type="AlphaFoldDB" id="A0A2T0SWL0"/>
<dbReference type="RefSeq" id="WP_106190682.1">
    <property type="nucleotide sequence ID" value="NZ_PVTF01000009.1"/>
</dbReference>
<organism evidence="1 2">
    <name type="scientific">Umezawaea tangerina</name>
    <dbReference type="NCBI Taxonomy" id="84725"/>
    <lineage>
        <taxon>Bacteria</taxon>
        <taxon>Bacillati</taxon>
        <taxon>Actinomycetota</taxon>
        <taxon>Actinomycetes</taxon>
        <taxon>Pseudonocardiales</taxon>
        <taxon>Pseudonocardiaceae</taxon>
        <taxon>Umezawaea</taxon>
    </lineage>
</organism>
<gene>
    <name evidence="1" type="ORF">CLV43_1099</name>
</gene>
<sequence length="170" mass="19205">MTTIPANPTANTSVQADYRHYPKEALALPASDLVLPVGHLKWYEVREAEAVIPDATREQAHAFLLDEVASGGLAVADDIGFVIHHLCGESFYFLIVSSWRNNNEMWQTLYYKDGDAPLARFTDGPHRSINCVWEMGIVMHEQQRWSRFLYSARDEAALAAYLDDRFTGTV</sequence>
<dbReference type="Proteomes" id="UP000239494">
    <property type="component" value="Unassembled WGS sequence"/>
</dbReference>
<protein>
    <submittedName>
        <fullName evidence="1">Uncharacterized protein</fullName>
    </submittedName>
</protein>
<name>A0A2T0SWL0_9PSEU</name>
<reference evidence="1 2" key="1">
    <citation type="submission" date="2018-03" db="EMBL/GenBank/DDBJ databases">
        <title>Genomic Encyclopedia of Archaeal and Bacterial Type Strains, Phase II (KMG-II): from individual species to whole genera.</title>
        <authorList>
            <person name="Goeker M."/>
        </authorList>
    </citation>
    <scope>NUCLEOTIDE SEQUENCE [LARGE SCALE GENOMIC DNA]</scope>
    <source>
        <strain evidence="1 2">DSM 44720</strain>
    </source>
</reference>
<comment type="caution">
    <text evidence="1">The sequence shown here is derived from an EMBL/GenBank/DDBJ whole genome shotgun (WGS) entry which is preliminary data.</text>
</comment>
<dbReference type="OrthoDB" id="1248892at2"/>
<accession>A0A2T0SWL0</accession>
<proteinExistence type="predicted"/>
<evidence type="ECO:0000313" key="2">
    <source>
        <dbReference type="Proteomes" id="UP000239494"/>
    </source>
</evidence>
<keyword evidence="2" id="KW-1185">Reference proteome</keyword>